<comment type="caution">
    <text evidence="2">The sequence shown here is derived from an EMBL/GenBank/DDBJ whole genome shotgun (WGS) entry which is preliminary data.</text>
</comment>
<keyword evidence="1" id="KW-0472">Membrane</keyword>
<name>A0A423J9T9_9PSED</name>
<sequence length="227" mass="25916">MATKHIESALISILAMVVAEFTLADDRTPISSFRKLDLNDQITSVAAILGVLITVFGVFRGLGEARRANRLRQAAVAKEVLRDLFTDPLGRSAMQMLDWDGRTFQAGSNSLTIHGKDLKPALVVHSNTTKFDVQQQYIRDCFENLFDHLLMIEHLISIENIHYDDIRIPIQYYAAKISKYSRTFDPFLFEYGYAKAHRLIYRLAKEFDPLQQISKLPQALQAEPNDR</sequence>
<gene>
    <name evidence="2" type="ORF">BK661_10165</name>
</gene>
<dbReference type="RefSeq" id="WP_123496318.1">
    <property type="nucleotide sequence ID" value="NZ_MOBL01000007.1"/>
</dbReference>
<evidence type="ECO:0000313" key="3">
    <source>
        <dbReference type="Proteomes" id="UP000283260"/>
    </source>
</evidence>
<evidence type="ECO:0000313" key="2">
    <source>
        <dbReference type="EMBL" id="RON34434.1"/>
    </source>
</evidence>
<feature type="transmembrane region" description="Helical" evidence="1">
    <location>
        <begin position="43"/>
        <end position="62"/>
    </location>
</feature>
<proteinExistence type="predicted"/>
<dbReference type="AlphaFoldDB" id="A0A423J9T9"/>
<reference evidence="2 3" key="1">
    <citation type="submission" date="2016-10" db="EMBL/GenBank/DDBJ databases">
        <title>Comparative genome analysis of multiple Pseudomonas spp. focuses on biocontrol and plant growth promoting traits.</title>
        <authorList>
            <person name="Tao X.-Y."/>
            <person name="Taylor C.G."/>
        </authorList>
    </citation>
    <scope>NUCLEOTIDE SEQUENCE [LARGE SCALE GENOMIC DNA]</scope>
    <source>
        <strain evidence="2 3">94G2</strain>
    </source>
</reference>
<protein>
    <submittedName>
        <fullName evidence="2">Uncharacterized protein</fullName>
    </submittedName>
</protein>
<organism evidence="2 3">
    <name type="scientific">Pseudomonas frederiksbergensis</name>
    <dbReference type="NCBI Taxonomy" id="104087"/>
    <lineage>
        <taxon>Bacteria</taxon>
        <taxon>Pseudomonadati</taxon>
        <taxon>Pseudomonadota</taxon>
        <taxon>Gammaproteobacteria</taxon>
        <taxon>Pseudomonadales</taxon>
        <taxon>Pseudomonadaceae</taxon>
        <taxon>Pseudomonas</taxon>
    </lineage>
</organism>
<keyword evidence="1" id="KW-0812">Transmembrane</keyword>
<accession>A0A423J9T9</accession>
<dbReference type="EMBL" id="MOBL01000007">
    <property type="protein sequence ID" value="RON34434.1"/>
    <property type="molecule type" value="Genomic_DNA"/>
</dbReference>
<evidence type="ECO:0000256" key="1">
    <source>
        <dbReference type="SAM" id="Phobius"/>
    </source>
</evidence>
<keyword evidence="1" id="KW-1133">Transmembrane helix</keyword>
<dbReference type="Proteomes" id="UP000283260">
    <property type="component" value="Unassembled WGS sequence"/>
</dbReference>